<reference evidence="1" key="1">
    <citation type="submission" date="2019-11" db="EMBL/GenBank/DDBJ databases">
        <title>Nori genome reveals adaptations in red seaweeds to the harsh intertidal environment.</title>
        <authorList>
            <person name="Wang D."/>
            <person name="Mao Y."/>
        </authorList>
    </citation>
    <scope>NUCLEOTIDE SEQUENCE</scope>
    <source>
        <tissue evidence="1">Gametophyte</tissue>
    </source>
</reference>
<dbReference type="EMBL" id="CM020618">
    <property type="protein sequence ID" value="KAK1862506.1"/>
    <property type="molecule type" value="Genomic_DNA"/>
</dbReference>
<evidence type="ECO:0000313" key="2">
    <source>
        <dbReference type="Proteomes" id="UP000798662"/>
    </source>
</evidence>
<proteinExistence type="predicted"/>
<keyword evidence="2" id="KW-1185">Reference proteome</keyword>
<name>A0ACC3BYD6_PYRYE</name>
<gene>
    <name evidence="1" type="ORF">I4F81_005074</name>
</gene>
<sequence>MTLYHESGLDAILANELVIDGLWGTLHAAALSAATAAALGTTCRPRAAEVRGAAGARLFAALWAAEAAAGTGGGTGAGRSSPAAAAGVDAGVAAAALAAAAAPSLFVAAPARGWWRDDLAGAARLPGAGSPPLPPTRLCGAPRGGALPPPGHRRPCLRGHPESTPAGGAGGLWVGAPGAPRTVSAACLSPPRWPPAADAADGASDARAVPDGDLATDRGHAASAVALLPPPLPPLASVRDRAVAAVASAALAAAAAPSGAAPPSPSARLPALLYGRLLATLGALGGSLGGGGSAAVVAALGPFDAGGRDLCWGGGGAEAPRGAAVAAEAYLSLARTAPGGALRGAGGGGGDTLALGLDAALGGGGSQGLGLPAVGRLLAALVGALELLLVGGLGGGASVDGGSPSPLSPAAAEVGAVLGSPRPPPPVPRLYGLRRSAAVLVGGLDPPQPAAGGAAGVGPPEGATPPPAAVWAAVMGHWAAVAAGHADAGVRAVAADVLVRAAPAALAREDVRAACGPPDGGGGCRDDGCAPPVAVVCQAAVLSPLVAVAASPHADARATAAAAALAV</sequence>
<accession>A0ACC3BYD6</accession>
<comment type="caution">
    <text evidence="1">The sequence shown here is derived from an EMBL/GenBank/DDBJ whole genome shotgun (WGS) entry which is preliminary data.</text>
</comment>
<dbReference type="Proteomes" id="UP000798662">
    <property type="component" value="Chromosome 1"/>
</dbReference>
<organism evidence="1 2">
    <name type="scientific">Pyropia yezoensis</name>
    <name type="common">Susabi-nori</name>
    <name type="synonym">Porphyra yezoensis</name>
    <dbReference type="NCBI Taxonomy" id="2788"/>
    <lineage>
        <taxon>Eukaryota</taxon>
        <taxon>Rhodophyta</taxon>
        <taxon>Bangiophyceae</taxon>
        <taxon>Bangiales</taxon>
        <taxon>Bangiaceae</taxon>
        <taxon>Pyropia</taxon>
    </lineage>
</organism>
<evidence type="ECO:0000313" key="1">
    <source>
        <dbReference type="EMBL" id="KAK1862506.1"/>
    </source>
</evidence>
<protein>
    <submittedName>
        <fullName evidence="1">Uncharacterized protein</fullName>
    </submittedName>
</protein>